<proteinExistence type="predicted"/>
<feature type="compositionally biased region" description="Pro residues" evidence="1">
    <location>
        <begin position="32"/>
        <end position="42"/>
    </location>
</feature>
<dbReference type="EMBL" id="JBICBT010000839">
    <property type="protein sequence ID" value="KAL3097639.1"/>
    <property type="molecule type" value="Genomic_DNA"/>
</dbReference>
<reference evidence="2 3" key="1">
    <citation type="submission" date="2024-10" db="EMBL/GenBank/DDBJ databases">
        <authorList>
            <person name="Kim D."/>
        </authorList>
    </citation>
    <scope>NUCLEOTIDE SEQUENCE [LARGE SCALE GENOMIC DNA]</scope>
    <source>
        <strain evidence="2">BH-2024</strain>
    </source>
</reference>
<keyword evidence="3" id="KW-1185">Reference proteome</keyword>
<organism evidence="2 3">
    <name type="scientific">Heterodera trifolii</name>
    <dbReference type="NCBI Taxonomy" id="157864"/>
    <lineage>
        <taxon>Eukaryota</taxon>
        <taxon>Metazoa</taxon>
        <taxon>Ecdysozoa</taxon>
        <taxon>Nematoda</taxon>
        <taxon>Chromadorea</taxon>
        <taxon>Rhabditida</taxon>
        <taxon>Tylenchina</taxon>
        <taxon>Tylenchomorpha</taxon>
        <taxon>Tylenchoidea</taxon>
        <taxon>Heteroderidae</taxon>
        <taxon>Heteroderinae</taxon>
        <taxon>Heterodera</taxon>
    </lineage>
</organism>
<accession>A0ABD2K4A9</accession>
<name>A0ABD2K4A9_9BILA</name>
<evidence type="ECO:0000256" key="1">
    <source>
        <dbReference type="SAM" id="MobiDB-lite"/>
    </source>
</evidence>
<protein>
    <submittedName>
        <fullName evidence="2">Uncharacterized protein</fullName>
    </submittedName>
</protein>
<gene>
    <name evidence="2" type="ORF">niasHT_023439</name>
</gene>
<feature type="region of interest" description="Disordered" evidence="1">
    <location>
        <begin position="1"/>
        <end position="45"/>
    </location>
</feature>
<dbReference type="AlphaFoldDB" id="A0ABD2K4A9"/>
<evidence type="ECO:0000313" key="2">
    <source>
        <dbReference type="EMBL" id="KAL3097639.1"/>
    </source>
</evidence>
<sequence length="316" mass="35402">MTTKNWGDGIIRAEETGAANTQKAVPKRRTAPVPPQRAPPPTGKCEFDGGGDNGWGNEHMEEQGAAAFVDVVVHPDDLFVNRTHSTSTFVYQAGDKILQNNSLRHRMAISVAMRIRVGSSCPNDLEGDELGYEAKELRIAHQKRRRTEDEYHLFLWRIIPSRIRGECSCGPLCLHFSLPDLEDICIGQFGKIDVKMILFSNFRNPIPPHCYSGWRLMAKKIHLMYADKPVSALEEEFNAAVKLYGQPVPALGAHKNGRSTPIEPRLDYSAQSNADDHPGLGYKCGRWQVEGIVLDPPVFRCKRTNCHLLWSESGKE</sequence>
<evidence type="ECO:0000313" key="3">
    <source>
        <dbReference type="Proteomes" id="UP001620626"/>
    </source>
</evidence>
<dbReference type="Proteomes" id="UP001620626">
    <property type="component" value="Unassembled WGS sequence"/>
</dbReference>
<comment type="caution">
    <text evidence="2">The sequence shown here is derived from an EMBL/GenBank/DDBJ whole genome shotgun (WGS) entry which is preliminary data.</text>
</comment>